<sequence>MTCVPTRDADVLKVTDSTSSPALLPQELIDKMIDELRGSRPELKACSMVSHAWRPRAMYHLVSHFMLNLSRHANKSREVVRSSSRFTRFSSPPPSLASLVTVMELRCVRRFCHLQDVMSHLRVYPNLRELLLKDAHFSNFSRSKIRTLSKTLNRFPPPPLCYLRMEDVCFSDCDQFLSFIGMSHFREVSAIDLYNVVYGPTRTRAFDRGDFSRLVIKHCPDPSSNTPSFTMSLEQREGYKSAGYPGMDFKPIKKKRSILFGGRP</sequence>
<protein>
    <recommendedName>
        <fullName evidence="3">F-box domain-containing protein</fullName>
    </recommendedName>
</protein>
<evidence type="ECO:0000313" key="2">
    <source>
        <dbReference type="Proteomes" id="UP000297245"/>
    </source>
</evidence>
<accession>A0A4V4HHW6</accession>
<gene>
    <name evidence="1" type="ORF">K435DRAFT_961982</name>
</gene>
<dbReference type="Proteomes" id="UP000297245">
    <property type="component" value="Unassembled WGS sequence"/>
</dbReference>
<reference evidence="1 2" key="1">
    <citation type="journal article" date="2019" name="Nat. Ecol. Evol.">
        <title>Megaphylogeny resolves global patterns of mushroom evolution.</title>
        <authorList>
            <person name="Varga T."/>
            <person name="Krizsan K."/>
            <person name="Foldi C."/>
            <person name="Dima B."/>
            <person name="Sanchez-Garcia M."/>
            <person name="Sanchez-Ramirez S."/>
            <person name="Szollosi G.J."/>
            <person name="Szarkandi J.G."/>
            <person name="Papp V."/>
            <person name="Albert L."/>
            <person name="Andreopoulos W."/>
            <person name="Angelini C."/>
            <person name="Antonin V."/>
            <person name="Barry K.W."/>
            <person name="Bougher N.L."/>
            <person name="Buchanan P."/>
            <person name="Buyck B."/>
            <person name="Bense V."/>
            <person name="Catcheside P."/>
            <person name="Chovatia M."/>
            <person name="Cooper J."/>
            <person name="Damon W."/>
            <person name="Desjardin D."/>
            <person name="Finy P."/>
            <person name="Geml J."/>
            <person name="Haridas S."/>
            <person name="Hughes K."/>
            <person name="Justo A."/>
            <person name="Karasinski D."/>
            <person name="Kautmanova I."/>
            <person name="Kiss B."/>
            <person name="Kocsube S."/>
            <person name="Kotiranta H."/>
            <person name="LaButti K.M."/>
            <person name="Lechner B.E."/>
            <person name="Liimatainen K."/>
            <person name="Lipzen A."/>
            <person name="Lukacs Z."/>
            <person name="Mihaltcheva S."/>
            <person name="Morgado L.N."/>
            <person name="Niskanen T."/>
            <person name="Noordeloos M.E."/>
            <person name="Ohm R.A."/>
            <person name="Ortiz-Santana B."/>
            <person name="Ovrebo C."/>
            <person name="Racz N."/>
            <person name="Riley R."/>
            <person name="Savchenko A."/>
            <person name="Shiryaev A."/>
            <person name="Soop K."/>
            <person name="Spirin V."/>
            <person name="Szebenyi C."/>
            <person name="Tomsovsky M."/>
            <person name="Tulloss R.E."/>
            <person name="Uehling J."/>
            <person name="Grigoriev I.V."/>
            <person name="Vagvolgyi C."/>
            <person name="Papp T."/>
            <person name="Martin F.M."/>
            <person name="Miettinen O."/>
            <person name="Hibbett D.S."/>
            <person name="Nagy L.G."/>
        </authorList>
    </citation>
    <scope>NUCLEOTIDE SEQUENCE [LARGE SCALE GENOMIC DNA]</scope>
    <source>
        <strain evidence="1 2">CBS 962.96</strain>
    </source>
</reference>
<evidence type="ECO:0000313" key="1">
    <source>
        <dbReference type="EMBL" id="THV04376.1"/>
    </source>
</evidence>
<dbReference type="EMBL" id="ML179057">
    <property type="protein sequence ID" value="THV04376.1"/>
    <property type="molecule type" value="Genomic_DNA"/>
</dbReference>
<proteinExistence type="predicted"/>
<name>A0A4V4HHW6_DENBC</name>
<dbReference type="OrthoDB" id="2788229at2759"/>
<organism evidence="1 2">
    <name type="scientific">Dendrothele bispora (strain CBS 962.96)</name>
    <dbReference type="NCBI Taxonomy" id="1314807"/>
    <lineage>
        <taxon>Eukaryota</taxon>
        <taxon>Fungi</taxon>
        <taxon>Dikarya</taxon>
        <taxon>Basidiomycota</taxon>
        <taxon>Agaricomycotina</taxon>
        <taxon>Agaricomycetes</taxon>
        <taxon>Agaricomycetidae</taxon>
        <taxon>Agaricales</taxon>
        <taxon>Agaricales incertae sedis</taxon>
        <taxon>Dendrothele</taxon>
    </lineage>
</organism>
<dbReference type="AlphaFoldDB" id="A0A4V4HHW6"/>
<keyword evidence="2" id="KW-1185">Reference proteome</keyword>
<evidence type="ECO:0008006" key="3">
    <source>
        <dbReference type="Google" id="ProtNLM"/>
    </source>
</evidence>